<sequence length="511" mass="55232">MKGAEQQGRLPAALEAVQKGWHVFPALVGQKKSHKKAEYSGGRLWGATKDPEEVVADWARWPDANIGLPTGTINGFFVVDLDTADGHGVDGMGSFAMMADAFGLPETVTAETPSGGRHLYFRCPRDERIFNSQGAVLPGVDVRGDGGFVVAPPSIKPGALRPYRWINSPSDFPIADCPDWLLQACRQASAKALRPTSTVTAAPAFGSQPGASGKTGLDYEVQIRGMAEDGLKHGNVRDVAATMAAQGCTPQFVEGFIRAHCPVWDENVEKSIQSAFEKFAQEQAEQHFAGDPVDLWGRFDPPALPKGQLPGLIEDFALIQGEQMGADPAGLAVAALVTCAAAIPDRIKAKVKQHDDGWFEAPRLWAALVGSPSAKKSPILNAAVEPLRQIDTRQFGEWRNAMKLWDALSKEEQRKTPKPRPVRLRIEDATVEATQAALENSPDGALMLQDELSGFFGAMDKYSGGKGAAADRAFWLRSFNGGRPSVCQAAMRVRLMSCCRRMMIPKTSHAM</sequence>
<name>A0ABS1S6S9_9RHOB</name>
<dbReference type="Pfam" id="PF09250">
    <property type="entry name" value="Prim-Pol"/>
    <property type="match status" value="1"/>
</dbReference>
<comment type="caution">
    <text evidence="3">The sequence shown here is derived from an EMBL/GenBank/DDBJ whole genome shotgun (WGS) entry which is preliminary data.</text>
</comment>
<keyword evidence="4" id="KW-1185">Reference proteome</keyword>
<dbReference type="PANTHER" id="PTHR35372:SF2">
    <property type="entry name" value="SF3 HELICASE DOMAIN-CONTAINING PROTEIN"/>
    <property type="match status" value="1"/>
</dbReference>
<dbReference type="CDD" id="cd04859">
    <property type="entry name" value="Prim_Pol"/>
    <property type="match status" value="1"/>
</dbReference>
<evidence type="ECO:0000256" key="1">
    <source>
        <dbReference type="ARBA" id="ARBA00022801"/>
    </source>
</evidence>
<protein>
    <submittedName>
        <fullName evidence="3">Bifunctional DNA primase/polymerase</fullName>
    </submittedName>
</protein>
<evidence type="ECO:0000259" key="2">
    <source>
        <dbReference type="SMART" id="SM00943"/>
    </source>
</evidence>
<dbReference type="Proteomes" id="UP000644749">
    <property type="component" value="Unassembled WGS sequence"/>
</dbReference>
<organism evidence="3 4">
    <name type="scientific">Paracoccus aerius</name>
    <dbReference type="NCBI Taxonomy" id="1915382"/>
    <lineage>
        <taxon>Bacteria</taxon>
        <taxon>Pseudomonadati</taxon>
        <taxon>Pseudomonadota</taxon>
        <taxon>Alphaproteobacteria</taxon>
        <taxon>Rhodobacterales</taxon>
        <taxon>Paracoccaceae</taxon>
        <taxon>Paracoccus</taxon>
    </lineage>
</organism>
<reference evidence="3 4" key="1">
    <citation type="submission" date="2021-01" db="EMBL/GenBank/DDBJ databases">
        <title>011410 draft genome.</title>
        <authorList>
            <person name="Lang L."/>
        </authorList>
    </citation>
    <scope>NUCLEOTIDE SEQUENCE [LARGE SCALE GENOMIC DNA]</scope>
    <source>
        <strain evidence="3 4">KCTC 42845</strain>
    </source>
</reference>
<dbReference type="InterPro" id="IPR025048">
    <property type="entry name" value="DUF3987"/>
</dbReference>
<feature type="domain" description="DNA primase/polymerase bifunctional N-terminal" evidence="2">
    <location>
        <begin position="13"/>
        <end position="181"/>
    </location>
</feature>
<proteinExistence type="predicted"/>
<dbReference type="Pfam" id="PF13148">
    <property type="entry name" value="DUF3987"/>
    <property type="match status" value="1"/>
</dbReference>
<dbReference type="PANTHER" id="PTHR35372">
    <property type="entry name" value="ATP BINDING PROTEIN-RELATED"/>
    <property type="match status" value="1"/>
</dbReference>
<dbReference type="SMART" id="SM00943">
    <property type="entry name" value="Prim-Pol"/>
    <property type="match status" value="1"/>
</dbReference>
<dbReference type="SUPFAM" id="SSF56747">
    <property type="entry name" value="Prim-pol domain"/>
    <property type="match status" value="1"/>
</dbReference>
<accession>A0ABS1S6S9</accession>
<gene>
    <name evidence="3" type="ORF">JL111_09875</name>
</gene>
<keyword evidence="1" id="KW-0378">Hydrolase</keyword>
<dbReference type="InterPro" id="IPR015330">
    <property type="entry name" value="DNA_primase/pol_bifunc_N"/>
</dbReference>
<dbReference type="EMBL" id="JAESHT010000006">
    <property type="protein sequence ID" value="MBL3673794.1"/>
    <property type="molecule type" value="Genomic_DNA"/>
</dbReference>
<dbReference type="RefSeq" id="WP_202380130.1">
    <property type="nucleotide sequence ID" value="NZ_JAESHT010000006.1"/>
</dbReference>
<evidence type="ECO:0000313" key="4">
    <source>
        <dbReference type="Proteomes" id="UP000644749"/>
    </source>
</evidence>
<dbReference type="InterPro" id="IPR051620">
    <property type="entry name" value="ORF904-like_C"/>
</dbReference>
<evidence type="ECO:0000313" key="3">
    <source>
        <dbReference type="EMBL" id="MBL3673794.1"/>
    </source>
</evidence>